<feature type="signal peptide" evidence="1">
    <location>
        <begin position="1"/>
        <end position="23"/>
    </location>
</feature>
<dbReference type="AlphaFoldDB" id="A0AAW0L2B0"/>
<proteinExistence type="predicted"/>
<comment type="caution">
    <text evidence="2">The sequence shown here is derived from an EMBL/GenBank/DDBJ whole genome shotgun (WGS) entry which is preliminary data.</text>
</comment>
<evidence type="ECO:0000313" key="2">
    <source>
        <dbReference type="EMBL" id="KAK7844796.1"/>
    </source>
</evidence>
<gene>
    <name evidence="2" type="ORF">CFP56_010301</name>
</gene>
<evidence type="ECO:0000313" key="3">
    <source>
        <dbReference type="Proteomes" id="UP000237347"/>
    </source>
</evidence>
<organism evidence="2 3">
    <name type="scientific">Quercus suber</name>
    <name type="common">Cork oak</name>
    <dbReference type="NCBI Taxonomy" id="58331"/>
    <lineage>
        <taxon>Eukaryota</taxon>
        <taxon>Viridiplantae</taxon>
        <taxon>Streptophyta</taxon>
        <taxon>Embryophyta</taxon>
        <taxon>Tracheophyta</taxon>
        <taxon>Spermatophyta</taxon>
        <taxon>Magnoliopsida</taxon>
        <taxon>eudicotyledons</taxon>
        <taxon>Gunneridae</taxon>
        <taxon>Pentapetalae</taxon>
        <taxon>rosids</taxon>
        <taxon>fabids</taxon>
        <taxon>Fagales</taxon>
        <taxon>Fagaceae</taxon>
        <taxon>Quercus</taxon>
    </lineage>
</organism>
<keyword evidence="1" id="KW-0732">Signal</keyword>
<protein>
    <submittedName>
        <fullName evidence="2">Uncharacterized protein</fullName>
    </submittedName>
</protein>
<reference evidence="2 3" key="1">
    <citation type="journal article" date="2018" name="Sci. Data">
        <title>The draft genome sequence of cork oak.</title>
        <authorList>
            <person name="Ramos A.M."/>
            <person name="Usie A."/>
            <person name="Barbosa P."/>
            <person name="Barros P.M."/>
            <person name="Capote T."/>
            <person name="Chaves I."/>
            <person name="Simoes F."/>
            <person name="Abreu I."/>
            <person name="Carrasquinho I."/>
            <person name="Faro C."/>
            <person name="Guimaraes J.B."/>
            <person name="Mendonca D."/>
            <person name="Nobrega F."/>
            <person name="Rodrigues L."/>
            <person name="Saibo N.J.M."/>
            <person name="Varela M.C."/>
            <person name="Egas C."/>
            <person name="Matos J."/>
            <person name="Miguel C.M."/>
            <person name="Oliveira M.M."/>
            <person name="Ricardo C.P."/>
            <person name="Goncalves S."/>
        </authorList>
    </citation>
    <scope>NUCLEOTIDE SEQUENCE [LARGE SCALE GENOMIC DNA]</scope>
    <source>
        <strain evidence="3">cv. HL8</strain>
    </source>
</reference>
<dbReference type="EMBL" id="PKMF04000179">
    <property type="protein sequence ID" value="KAK7844796.1"/>
    <property type="molecule type" value="Genomic_DNA"/>
</dbReference>
<sequence>MVTRMKLLAVAGFLVFIVSIEDATMTAIQHVVIAISGSNHHYVCNAAKKILDKQVCFLGSDTGFADMH</sequence>
<keyword evidence="3" id="KW-1185">Reference proteome</keyword>
<dbReference type="Proteomes" id="UP000237347">
    <property type="component" value="Unassembled WGS sequence"/>
</dbReference>
<accession>A0AAW0L2B0</accession>
<evidence type="ECO:0000256" key="1">
    <source>
        <dbReference type="SAM" id="SignalP"/>
    </source>
</evidence>
<feature type="chain" id="PRO_5043676468" evidence="1">
    <location>
        <begin position="24"/>
        <end position="68"/>
    </location>
</feature>
<name>A0AAW0L2B0_QUESU</name>